<accession>I0ENN0</accession>
<name>I0ENN0_HELC0</name>
<comment type="similarity">
    <text evidence="1">Belongs to the N(4)/N(6)-methyltransferase family.</text>
</comment>
<gene>
    <name evidence="4" type="ordered locus">HCW_06445</name>
</gene>
<evidence type="ECO:0000256" key="2">
    <source>
        <dbReference type="ARBA" id="ARBA00022747"/>
    </source>
</evidence>
<dbReference type="SUPFAM" id="SSF53335">
    <property type="entry name" value="S-adenosyl-L-methionine-dependent methyltransferases"/>
    <property type="match status" value="1"/>
</dbReference>
<dbReference type="RefSeq" id="WP_014661417.1">
    <property type="nucleotide sequence ID" value="NC_017737.1"/>
</dbReference>
<evidence type="ECO:0000259" key="3">
    <source>
        <dbReference type="Pfam" id="PF02384"/>
    </source>
</evidence>
<feature type="domain" description="DNA methylase adenine-specific" evidence="3">
    <location>
        <begin position="367"/>
        <end position="670"/>
    </location>
</feature>
<evidence type="ECO:0000256" key="1">
    <source>
        <dbReference type="ARBA" id="ARBA00006594"/>
    </source>
</evidence>
<dbReference type="REBASE" id="47606">
    <property type="entry name" value="M.Hce7128ORF6445P"/>
</dbReference>
<reference evidence="5" key="1">
    <citation type="submission" date="2012-04" db="EMBL/GenBank/DDBJ databases">
        <title>Complete genome sequence of Helicobacter cetorum strain MIT 00-7128.</title>
        <authorList>
            <person name="Kersulyte D."/>
            <person name="Berg D.E."/>
        </authorList>
    </citation>
    <scope>NUCLEOTIDE SEQUENCE [LARGE SCALE GENOMIC DNA]</scope>
    <source>
        <strain evidence="5">MIT 00-7128</strain>
    </source>
</reference>
<dbReference type="GO" id="GO:0009307">
    <property type="term" value="P:DNA restriction-modification system"/>
    <property type="evidence" value="ECO:0007669"/>
    <property type="project" value="UniProtKB-KW"/>
</dbReference>
<dbReference type="InterPro" id="IPR002052">
    <property type="entry name" value="DNA_methylase_N6_adenine_CS"/>
</dbReference>
<sequence length="720" mass="83491">MSSLSTLLAEFDKKFSNLTIIDKEWYQNNIGVKSFCKKASKKDSKGKFSEEYVRARFIYALVYSGMYQKEYICVEFGFPKGNGGKSLNPDIIVFKNKNWEKDYEDAKANKNFSKIRQNVLVIFEAKKNGKSVADAIENQLRCAMELNTSKDRIFGVYFDDQPDILIFKKIGNSEIRRFNESSELQQDGIYGWNLDKRDLLIDLPSQKDFIENNKSISDLSKLKLDSLDAIDEVNFTELMNRLKRANDSIQPTSPERDLIVEFLTLKVFDEKRSKRDNRYLDFYIKDDEKRQEGLAEKSFRERINNLYTSAQKEYPKVLDPQKRIFSYDSQLRPNKGGNDERFLIALVEIFQKRAILKAKNESFNQIIFNNFGSEKQKADKGQFFTPIPVVKNIIKMLNPIRGEELCDPCCGICDFPAMAFRHSHRKEADFPPNASNFYGFDLESGNLKLAELNLVLNGDGGAILEQMDSLAQKLLINDKVMKKGDFTTSNYDMKTWENLHDKDKDIKRFKIIATNPPFGKGRDLKTGANGTWDLPKETIKLYETFHNKLDLDASGNQCYPNSMDMGALFLENAYKCLEYGGRMAIVLSNSIASIKEWQNVRKWFIERMRIVGIFDLPSNTFGETGVATTVIIAYKPKLDEQFLLTQDYQVFIKEIVNIGYEVKTKQRAVHFEPQYIIDEETFEKTSILHEDFSSLQKEWKSFLQYQEEEIKQAFHLDMME</sequence>
<dbReference type="STRING" id="182217.HCW_06445"/>
<dbReference type="KEGG" id="hce:HCW_06445"/>
<dbReference type="InterPro" id="IPR003356">
    <property type="entry name" value="DNA_methylase_A-5"/>
</dbReference>
<dbReference type="PANTHER" id="PTHR42998:SF1">
    <property type="entry name" value="TYPE I RESTRICTION ENZYME HINDI METHYLASE SUBUNIT"/>
    <property type="match status" value="1"/>
</dbReference>
<dbReference type="PANTHER" id="PTHR42998">
    <property type="entry name" value="TYPE I RESTRICTION ENZYME HINDVIIP M PROTEIN-RELATED"/>
    <property type="match status" value="1"/>
</dbReference>
<dbReference type="EMBL" id="CP003479">
    <property type="protein sequence ID" value="AFI04549.1"/>
    <property type="molecule type" value="Genomic_DNA"/>
</dbReference>
<keyword evidence="4" id="KW-0808">Transferase</keyword>
<keyword evidence="5" id="KW-1185">Reference proteome</keyword>
<protein>
    <submittedName>
        <fullName evidence="4">N-6 DNA methylase</fullName>
    </submittedName>
</protein>
<dbReference type="GO" id="GO:0003677">
    <property type="term" value="F:DNA binding"/>
    <property type="evidence" value="ECO:0007669"/>
    <property type="project" value="InterPro"/>
</dbReference>
<evidence type="ECO:0000313" key="4">
    <source>
        <dbReference type="EMBL" id="AFI04549.1"/>
    </source>
</evidence>
<dbReference type="PRINTS" id="PR00507">
    <property type="entry name" value="N12N6MTFRASE"/>
</dbReference>
<dbReference type="InterPro" id="IPR029063">
    <property type="entry name" value="SAM-dependent_MTases_sf"/>
</dbReference>
<dbReference type="GO" id="GO:0032259">
    <property type="term" value="P:methylation"/>
    <property type="evidence" value="ECO:0007669"/>
    <property type="project" value="UniProtKB-KW"/>
</dbReference>
<proteinExistence type="inferred from homology"/>
<dbReference type="InterPro" id="IPR052916">
    <property type="entry name" value="Type-I_RE_MTase_Subunit"/>
</dbReference>
<dbReference type="Gene3D" id="3.40.50.150">
    <property type="entry name" value="Vaccinia Virus protein VP39"/>
    <property type="match status" value="1"/>
</dbReference>
<evidence type="ECO:0000313" key="5">
    <source>
        <dbReference type="Proteomes" id="UP000005010"/>
    </source>
</evidence>
<keyword evidence="2" id="KW-0680">Restriction system</keyword>
<dbReference type="AlphaFoldDB" id="I0ENN0"/>
<dbReference type="Proteomes" id="UP000005010">
    <property type="component" value="Chromosome"/>
</dbReference>
<keyword evidence="4" id="KW-0489">Methyltransferase</keyword>
<dbReference type="HOGENOM" id="CLU_394272_0_0_7"/>
<organism evidence="4 5">
    <name type="scientific">Helicobacter cetorum (strain ATCC BAA-429 / MIT 00-7128)</name>
    <dbReference type="NCBI Taxonomy" id="182217"/>
    <lineage>
        <taxon>Bacteria</taxon>
        <taxon>Pseudomonadati</taxon>
        <taxon>Campylobacterota</taxon>
        <taxon>Epsilonproteobacteria</taxon>
        <taxon>Campylobacterales</taxon>
        <taxon>Helicobacteraceae</taxon>
        <taxon>Helicobacter</taxon>
    </lineage>
</organism>
<dbReference type="GO" id="GO:0008170">
    <property type="term" value="F:N-methyltransferase activity"/>
    <property type="evidence" value="ECO:0007669"/>
    <property type="project" value="InterPro"/>
</dbReference>
<dbReference type="PATRIC" id="fig|182217.3.peg.1362"/>
<dbReference type="PROSITE" id="PS00092">
    <property type="entry name" value="N6_MTASE"/>
    <property type="match status" value="1"/>
</dbReference>
<dbReference type="Pfam" id="PF02384">
    <property type="entry name" value="N6_Mtase"/>
    <property type="match status" value="1"/>
</dbReference>
<dbReference type="eggNOG" id="COG0286">
    <property type="taxonomic scope" value="Bacteria"/>
</dbReference>